<sequence length="548" mass="58320">MPTQISLRGVTLSQGDRLLLDDVSFAVRPGERVGVVGENGAGKSTLLRLLAGSESPDDGAVVTVADGGIGHLGQTPELPPDHTVRDAVDAALAEVRAMERGLRELEADLGGGAPGALSAYGDLLTAFEARGGYEADARVEKALHGLGLGGIGYERRLGSLSGGEQARLGLACLIAAAPEVMLLDEPTNHLDGAALSWLEEALRGHSGTVLAVSHDRVFLERVATAIVEVDADRRTLVRYGGGYAGFVAEQTAARRRWEQAYEEWCAETAALTEAATTVARRVAPGRGMKDGNKLAYDRDRGRVQSSVSSRVRNARERLRRLQEDPVPRPPEPLRFSALPAAGTADGALIDLHDVRVGERLAVGRLTVAAGERLLVHGANGAGKSTLLRVMAGWEEPDTGRAARRGRIGYLAQEIPVARPRERLLSAFGRGLPGTPEEQGALLLSYGLFRTDDLHVPVGSLSAGQRRRLALARLLARPADLLLLDEPTNHLALGLVEELEEALAQWTGALVVVSHDRLLRSRFTGRRCEIRGGRLMVQEGDAAAAAASI</sequence>
<comment type="caution">
    <text evidence="6">The sequence shown here is derived from an EMBL/GenBank/DDBJ whole genome shotgun (WGS) entry which is preliminary data.</text>
</comment>
<dbReference type="InterPro" id="IPR050611">
    <property type="entry name" value="ABCF"/>
</dbReference>
<dbReference type="PROSITE" id="PS00211">
    <property type="entry name" value="ABC_TRANSPORTER_1"/>
    <property type="match status" value="2"/>
</dbReference>
<dbReference type="PANTHER" id="PTHR19211:SF14">
    <property type="entry name" value="ATP-BINDING CASSETTE SUB-FAMILY F MEMBER 1"/>
    <property type="match status" value="1"/>
</dbReference>
<accession>A0A0X3XER3</accession>
<dbReference type="RefSeq" id="WP_059141615.1">
    <property type="nucleotide sequence ID" value="NZ_LLZJ01000001.1"/>
</dbReference>
<keyword evidence="1" id="KW-0677">Repeat</keyword>
<dbReference type="FunFam" id="3.40.50.300:FF:000011">
    <property type="entry name" value="Putative ABC transporter ATP-binding component"/>
    <property type="match status" value="1"/>
</dbReference>
<evidence type="ECO:0000256" key="1">
    <source>
        <dbReference type="ARBA" id="ARBA00022737"/>
    </source>
</evidence>
<evidence type="ECO:0000313" key="6">
    <source>
        <dbReference type="EMBL" id="KUL67511.1"/>
    </source>
</evidence>
<keyword evidence="2" id="KW-0547">Nucleotide-binding</keyword>
<dbReference type="PROSITE" id="PS50893">
    <property type="entry name" value="ABC_TRANSPORTER_2"/>
    <property type="match status" value="2"/>
</dbReference>
<feature type="domain" description="ABC transporter" evidence="5">
    <location>
        <begin position="5"/>
        <end position="256"/>
    </location>
</feature>
<dbReference type="Proteomes" id="UP000053413">
    <property type="component" value="Unassembled WGS sequence"/>
</dbReference>
<dbReference type="SUPFAM" id="SSF52540">
    <property type="entry name" value="P-loop containing nucleoside triphosphate hydrolases"/>
    <property type="match status" value="2"/>
</dbReference>
<dbReference type="NCBIfam" id="NF000355">
    <property type="entry name" value="ribo_prot_ABC_F"/>
    <property type="match status" value="1"/>
</dbReference>
<proteinExistence type="predicted"/>
<reference evidence="7" key="1">
    <citation type="submission" date="2015-10" db="EMBL/GenBank/DDBJ databases">
        <authorList>
            <person name="Ju K.-S."/>
            <person name="Doroghazi J.R."/>
            <person name="Metcalf W.W."/>
        </authorList>
    </citation>
    <scope>NUCLEOTIDE SEQUENCE [LARGE SCALE GENOMIC DNA]</scope>
    <source>
        <strain evidence="7">NRRL F-8817</strain>
    </source>
</reference>
<dbReference type="Pfam" id="PF00005">
    <property type="entry name" value="ABC_tran"/>
    <property type="match status" value="2"/>
</dbReference>
<organism evidence="6 7">
    <name type="scientific">Streptomyces violaceusniger</name>
    <dbReference type="NCBI Taxonomy" id="68280"/>
    <lineage>
        <taxon>Bacteria</taxon>
        <taxon>Bacillati</taxon>
        <taxon>Actinomycetota</taxon>
        <taxon>Actinomycetes</taxon>
        <taxon>Kitasatosporales</taxon>
        <taxon>Streptomycetaceae</taxon>
        <taxon>Streptomyces</taxon>
        <taxon>Streptomyces violaceusniger group</taxon>
    </lineage>
</organism>
<feature type="region of interest" description="Disordered" evidence="4">
    <location>
        <begin position="305"/>
        <end position="332"/>
    </location>
</feature>
<dbReference type="CDD" id="cd03221">
    <property type="entry name" value="ABCF_EF-3"/>
    <property type="match status" value="1"/>
</dbReference>
<feature type="domain" description="ABC transporter" evidence="5">
    <location>
        <begin position="333"/>
        <end position="548"/>
    </location>
</feature>
<dbReference type="PANTHER" id="PTHR19211">
    <property type="entry name" value="ATP-BINDING TRANSPORT PROTEIN-RELATED"/>
    <property type="match status" value="1"/>
</dbReference>
<dbReference type="AlphaFoldDB" id="A0A0X3XER3"/>
<protein>
    <submittedName>
        <fullName evidence="6">ABC transporter ATP-binding protein</fullName>
    </submittedName>
</protein>
<dbReference type="InterPro" id="IPR017871">
    <property type="entry name" value="ABC_transporter-like_CS"/>
</dbReference>
<dbReference type="InterPro" id="IPR003439">
    <property type="entry name" value="ABC_transporter-like_ATP-bd"/>
</dbReference>
<evidence type="ECO:0000256" key="3">
    <source>
        <dbReference type="ARBA" id="ARBA00022840"/>
    </source>
</evidence>
<keyword evidence="3 6" id="KW-0067">ATP-binding</keyword>
<dbReference type="GO" id="GO:0016887">
    <property type="term" value="F:ATP hydrolysis activity"/>
    <property type="evidence" value="ECO:0007669"/>
    <property type="project" value="InterPro"/>
</dbReference>
<evidence type="ECO:0000256" key="2">
    <source>
        <dbReference type="ARBA" id="ARBA00022741"/>
    </source>
</evidence>
<dbReference type="InterPro" id="IPR003593">
    <property type="entry name" value="AAA+_ATPase"/>
</dbReference>
<name>A0A0X3XER3_STRVO</name>
<evidence type="ECO:0000313" key="7">
    <source>
        <dbReference type="Proteomes" id="UP000053413"/>
    </source>
</evidence>
<evidence type="ECO:0000259" key="5">
    <source>
        <dbReference type="PROSITE" id="PS50893"/>
    </source>
</evidence>
<dbReference type="Gene3D" id="3.40.50.300">
    <property type="entry name" value="P-loop containing nucleotide triphosphate hydrolases"/>
    <property type="match status" value="2"/>
</dbReference>
<dbReference type="OrthoDB" id="3169603at2"/>
<gene>
    <name evidence="6" type="ORF">ADL28_00045</name>
</gene>
<dbReference type="EMBL" id="LLZJ01000001">
    <property type="protein sequence ID" value="KUL67511.1"/>
    <property type="molecule type" value="Genomic_DNA"/>
</dbReference>
<feature type="compositionally biased region" description="Basic and acidic residues" evidence="4">
    <location>
        <begin position="313"/>
        <end position="326"/>
    </location>
</feature>
<dbReference type="GO" id="GO:0005524">
    <property type="term" value="F:ATP binding"/>
    <property type="evidence" value="ECO:0007669"/>
    <property type="project" value="UniProtKB-KW"/>
</dbReference>
<evidence type="ECO:0000256" key="4">
    <source>
        <dbReference type="SAM" id="MobiDB-lite"/>
    </source>
</evidence>
<dbReference type="InterPro" id="IPR027417">
    <property type="entry name" value="P-loop_NTPase"/>
</dbReference>
<dbReference type="SMART" id="SM00382">
    <property type="entry name" value="AAA"/>
    <property type="match status" value="2"/>
</dbReference>